<keyword evidence="3" id="KW-0804">Transcription</keyword>
<gene>
    <name evidence="5" type="ORF">M8T91_08155</name>
</gene>
<dbReference type="PRINTS" id="PR00778">
    <property type="entry name" value="HTHARSR"/>
</dbReference>
<dbReference type="EMBL" id="CP098023">
    <property type="protein sequence ID" value="WKD51379.1"/>
    <property type="molecule type" value="Genomic_DNA"/>
</dbReference>
<dbReference type="Pfam" id="PF01022">
    <property type="entry name" value="HTH_5"/>
    <property type="match status" value="1"/>
</dbReference>
<keyword evidence="1" id="KW-0805">Transcription regulation</keyword>
<keyword evidence="6" id="KW-1185">Reference proteome</keyword>
<dbReference type="Gene3D" id="1.10.10.10">
    <property type="entry name" value="Winged helix-like DNA-binding domain superfamily/Winged helix DNA-binding domain"/>
    <property type="match status" value="1"/>
</dbReference>
<dbReference type="PROSITE" id="PS50987">
    <property type="entry name" value="HTH_ARSR_2"/>
    <property type="match status" value="1"/>
</dbReference>
<dbReference type="InterPro" id="IPR036390">
    <property type="entry name" value="WH_DNA-bd_sf"/>
</dbReference>
<dbReference type="NCBIfam" id="NF033788">
    <property type="entry name" value="HTH_metalloreg"/>
    <property type="match status" value="1"/>
</dbReference>
<sequence length="109" mass="12291">MPDTGKPDLRKMRESAGQATAMLRSLANRDRLLLLCQLSQGELNVSELEKQLDIHQPSLSQQLGVLRREGLVATRREGKHIYYRVAAPQALCLLQTLYHLYCAESSNVD</sequence>
<accession>A0ABY9EHN6</accession>
<organism evidence="5 6">
    <name type="scientific">Microbulbifer spongiae</name>
    <dbReference type="NCBI Taxonomy" id="2944933"/>
    <lineage>
        <taxon>Bacteria</taxon>
        <taxon>Pseudomonadati</taxon>
        <taxon>Pseudomonadota</taxon>
        <taxon>Gammaproteobacteria</taxon>
        <taxon>Cellvibrionales</taxon>
        <taxon>Microbulbiferaceae</taxon>
        <taxon>Microbulbifer</taxon>
    </lineage>
</organism>
<evidence type="ECO:0000313" key="5">
    <source>
        <dbReference type="EMBL" id="WKD51379.1"/>
    </source>
</evidence>
<feature type="domain" description="HTH arsR-type" evidence="4">
    <location>
        <begin position="11"/>
        <end position="105"/>
    </location>
</feature>
<dbReference type="Proteomes" id="UP001321520">
    <property type="component" value="Chromosome"/>
</dbReference>
<dbReference type="InterPro" id="IPR001845">
    <property type="entry name" value="HTH_ArsR_DNA-bd_dom"/>
</dbReference>
<evidence type="ECO:0000256" key="3">
    <source>
        <dbReference type="ARBA" id="ARBA00023163"/>
    </source>
</evidence>
<reference evidence="5 6" key="1">
    <citation type="submission" date="2022-05" db="EMBL/GenBank/DDBJ databases">
        <title>Microbulbifer sp. nov., isolated from sponge.</title>
        <authorList>
            <person name="Gao L."/>
        </authorList>
    </citation>
    <scope>NUCLEOTIDE SEQUENCE [LARGE SCALE GENOMIC DNA]</scope>
    <source>
        <strain evidence="5 6">MI-G</strain>
    </source>
</reference>
<dbReference type="InterPro" id="IPR011991">
    <property type="entry name" value="ArsR-like_HTH"/>
</dbReference>
<name>A0ABY9EHN6_9GAMM</name>
<evidence type="ECO:0000259" key="4">
    <source>
        <dbReference type="PROSITE" id="PS50987"/>
    </source>
</evidence>
<dbReference type="SMART" id="SM00418">
    <property type="entry name" value="HTH_ARSR"/>
    <property type="match status" value="1"/>
</dbReference>
<dbReference type="InterPro" id="IPR051011">
    <property type="entry name" value="Metal_resp_trans_reg"/>
</dbReference>
<dbReference type="InterPro" id="IPR036388">
    <property type="entry name" value="WH-like_DNA-bd_sf"/>
</dbReference>
<dbReference type="CDD" id="cd00090">
    <property type="entry name" value="HTH_ARSR"/>
    <property type="match status" value="1"/>
</dbReference>
<protein>
    <submittedName>
        <fullName evidence="5">Metalloregulator ArsR/SmtB family transcription factor</fullName>
    </submittedName>
</protein>
<evidence type="ECO:0000256" key="1">
    <source>
        <dbReference type="ARBA" id="ARBA00023015"/>
    </source>
</evidence>
<dbReference type="RefSeq" id="WP_301418599.1">
    <property type="nucleotide sequence ID" value="NZ_CP098023.1"/>
</dbReference>
<keyword evidence="2" id="KW-0238">DNA-binding</keyword>
<dbReference type="PANTHER" id="PTHR43132">
    <property type="entry name" value="ARSENICAL RESISTANCE OPERON REPRESSOR ARSR-RELATED"/>
    <property type="match status" value="1"/>
</dbReference>
<proteinExistence type="predicted"/>
<evidence type="ECO:0000256" key="2">
    <source>
        <dbReference type="ARBA" id="ARBA00023125"/>
    </source>
</evidence>
<dbReference type="PANTHER" id="PTHR43132:SF2">
    <property type="entry name" value="ARSENICAL RESISTANCE OPERON REPRESSOR ARSR-RELATED"/>
    <property type="match status" value="1"/>
</dbReference>
<evidence type="ECO:0000313" key="6">
    <source>
        <dbReference type="Proteomes" id="UP001321520"/>
    </source>
</evidence>
<dbReference type="SUPFAM" id="SSF46785">
    <property type="entry name" value="Winged helix' DNA-binding domain"/>
    <property type="match status" value="1"/>
</dbReference>